<dbReference type="Proteomes" id="UP000760860">
    <property type="component" value="Unassembled WGS sequence"/>
</dbReference>
<reference evidence="10" key="1">
    <citation type="submission" date="2018-05" db="EMBL/GenBank/DDBJ databases">
        <title>Effector identification in a new, highly contiguous assembly of the strawberry crown rot pathogen Phytophthora cactorum.</title>
        <authorList>
            <person name="Armitage A.D."/>
            <person name="Nellist C.F."/>
            <person name="Bates H."/>
            <person name="Vickerstaff R.J."/>
            <person name="Harrison R.J."/>
        </authorList>
    </citation>
    <scope>NUCLEOTIDE SEQUENCE</scope>
    <source>
        <strain evidence="10">P421</strain>
    </source>
</reference>
<evidence type="ECO:0008006" key="12">
    <source>
        <dbReference type="Google" id="ProtNLM"/>
    </source>
</evidence>
<comment type="caution">
    <text evidence="10">The sequence shown here is derived from an EMBL/GenBank/DDBJ whole genome shotgun (WGS) entry which is preliminary data.</text>
</comment>
<feature type="region of interest" description="Disordered" evidence="7">
    <location>
        <begin position="1"/>
        <end position="54"/>
    </location>
</feature>
<dbReference type="Gene3D" id="3.30.200.20">
    <property type="entry name" value="Phosphorylase Kinase, domain 1"/>
    <property type="match status" value="1"/>
</dbReference>
<evidence type="ECO:0000256" key="4">
    <source>
        <dbReference type="ARBA" id="ARBA00022777"/>
    </source>
</evidence>
<evidence type="ECO:0000259" key="8">
    <source>
        <dbReference type="PROSITE" id="PS50011"/>
    </source>
</evidence>
<feature type="binding site" evidence="6">
    <location>
        <position position="144"/>
    </location>
    <ligand>
        <name>ATP</name>
        <dbReference type="ChEBI" id="CHEBI:30616"/>
    </ligand>
</feature>
<keyword evidence="2" id="KW-0808">Transferase</keyword>
<dbReference type="VEuPathDB" id="FungiDB:PC110_g7775"/>
<dbReference type="AlphaFoldDB" id="A0A8T1IPJ7"/>
<dbReference type="EMBL" id="RCMV01000080">
    <property type="protein sequence ID" value="KAG3225568.1"/>
    <property type="molecule type" value="Genomic_DNA"/>
</dbReference>
<keyword evidence="5 6" id="KW-0067">ATP-binding</keyword>
<evidence type="ECO:0000313" key="11">
    <source>
        <dbReference type="Proteomes" id="UP000760860"/>
    </source>
</evidence>
<evidence type="ECO:0000259" key="9">
    <source>
        <dbReference type="PROSITE" id="PS51285"/>
    </source>
</evidence>
<dbReference type="InterPro" id="IPR000719">
    <property type="entry name" value="Prot_kinase_dom"/>
</dbReference>
<evidence type="ECO:0000256" key="2">
    <source>
        <dbReference type="ARBA" id="ARBA00022679"/>
    </source>
</evidence>
<dbReference type="PROSITE" id="PS00107">
    <property type="entry name" value="PROTEIN_KINASE_ATP"/>
    <property type="match status" value="1"/>
</dbReference>
<feature type="domain" description="Protein kinase" evidence="8">
    <location>
        <begin position="115"/>
        <end position="289"/>
    </location>
</feature>
<proteinExistence type="predicted"/>
<evidence type="ECO:0000256" key="1">
    <source>
        <dbReference type="ARBA" id="ARBA00022527"/>
    </source>
</evidence>
<keyword evidence="1" id="KW-0723">Serine/threonine-protein kinase</keyword>
<accession>A0A8T1IPJ7</accession>
<evidence type="ECO:0000256" key="6">
    <source>
        <dbReference type="PROSITE-ProRule" id="PRU10141"/>
    </source>
</evidence>
<dbReference type="PROSITE" id="PS51285">
    <property type="entry name" value="AGC_KINASE_CTER"/>
    <property type="match status" value="1"/>
</dbReference>
<dbReference type="PANTHER" id="PTHR24351">
    <property type="entry name" value="RIBOSOMAL PROTEIN S6 KINASE"/>
    <property type="match status" value="1"/>
</dbReference>
<dbReference type="InterPro" id="IPR000961">
    <property type="entry name" value="AGC-kinase_C"/>
</dbReference>
<dbReference type="SUPFAM" id="SSF56112">
    <property type="entry name" value="Protein kinase-like (PK-like)"/>
    <property type="match status" value="1"/>
</dbReference>
<gene>
    <name evidence="10" type="ORF">PC129_g3819</name>
</gene>
<evidence type="ECO:0000256" key="7">
    <source>
        <dbReference type="SAM" id="MobiDB-lite"/>
    </source>
</evidence>
<evidence type="ECO:0000313" key="10">
    <source>
        <dbReference type="EMBL" id="KAG3225568.1"/>
    </source>
</evidence>
<evidence type="ECO:0000256" key="5">
    <source>
        <dbReference type="ARBA" id="ARBA00022840"/>
    </source>
</evidence>
<dbReference type="Pfam" id="PF00069">
    <property type="entry name" value="Pkinase"/>
    <property type="match status" value="1"/>
</dbReference>
<organism evidence="10 11">
    <name type="scientific">Phytophthora cactorum</name>
    <dbReference type="NCBI Taxonomy" id="29920"/>
    <lineage>
        <taxon>Eukaryota</taxon>
        <taxon>Sar</taxon>
        <taxon>Stramenopiles</taxon>
        <taxon>Oomycota</taxon>
        <taxon>Peronosporomycetes</taxon>
        <taxon>Peronosporales</taxon>
        <taxon>Peronosporaceae</taxon>
        <taxon>Phytophthora</taxon>
    </lineage>
</organism>
<dbReference type="InterPro" id="IPR017441">
    <property type="entry name" value="Protein_kinase_ATP_BS"/>
</dbReference>
<keyword evidence="4" id="KW-0418">Kinase</keyword>
<sequence>MSVFGMGVQQSRSTSDCSDSTQKPLELHRQAETGIFSDSESDVSDSDSDTDEETGVWMALPSALSSTGRTFRRIETQVVNNEEQLQLVKRRARKLARTTADAAESGADPVSPRDFHKIKVIGVGGMGRVLLVRHRRDRKLYAMKVVSKKSVKEKDMAARVLSERDVLGGTCHHALVQLYWAFQTKDNFYEYLAPEILKGKEYEIKEHAFFRHIDWEMITFREVQPLIQPCPSQETIIDGSNFRDEFTKVSLGSIDSPVGGGGFSESFKGFNFKASEDQQLEYGYSRDAQ</sequence>
<name>A0A8T1IPJ7_9STRA</name>
<dbReference type="GO" id="GO:0005524">
    <property type="term" value="F:ATP binding"/>
    <property type="evidence" value="ECO:0007669"/>
    <property type="project" value="UniProtKB-UniRule"/>
</dbReference>
<keyword evidence="3 6" id="KW-0547">Nucleotide-binding</keyword>
<evidence type="ECO:0000256" key="3">
    <source>
        <dbReference type="ARBA" id="ARBA00022741"/>
    </source>
</evidence>
<protein>
    <recommendedName>
        <fullName evidence="12">AGC-kinase C-terminal domain-containing protein</fullName>
    </recommendedName>
</protein>
<feature type="domain" description="AGC-kinase C-terminal" evidence="9">
    <location>
        <begin position="211"/>
        <end position="282"/>
    </location>
</feature>
<dbReference type="InterPro" id="IPR011009">
    <property type="entry name" value="Kinase-like_dom_sf"/>
</dbReference>
<feature type="compositionally biased region" description="Acidic residues" evidence="7">
    <location>
        <begin position="39"/>
        <end position="54"/>
    </location>
</feature>
<dbReference type="PROSITE" id="PS50011">
    <property type="entry name" value="PROTEIN_KINASE_DOM"/>
    <property type="match status" value="1"/>
</dbReference>
<feature type="compositionally biased region" description="Polar residues" evidence="7">
    <location>
        <begin position="8"/>
        <end position="23"/>
    </location>
</feature>
<dbReference type="GO" id="GO:0004674">
    <property type="term" value="F:protein serine/threonine kinase activity"/>
    <property type="evidence" value="ECO:0007669"/>
    <property type="project" value="UniProtKB-KW"/>
</dbReference>